<reference evidence="4" key="1">
    <citation type="journal article" date="2017" name="Plant J.">
        <title>The pomegranate (Punica granatum L.) genome and the genomics of punicalagin biosynthesis.</title>
        <authorList>
            <person name="Qin G."/>
            <person name="Xu C."/>
            <person name="Ming R."/>
            <person name="Tang H."/>
            <person name="Guyot R."/>
            <person name="Kramer E.M."/>
            <person name="Hu Y."/>
            <person name="Yi X."/>
            <person name="Qi Y."/>
            <person name="Xu X."/>
            <person name="Gao Z."/>
            <person name="Pan H."/>
            <person name="Jian J."/>
            <person name="Tian Y."/>
            <person name="Yue Z."/>
            <person name="Xu Y."/>
        </authorList>
    </citation>
    <scope>NUCLEOTIDE SEQUENCE [LARGE SCALE GENOMIC DNA]</scope>
    <source>
        <strain evidence="4">cv. Dabenzi</strain>
    </source>
</reference>
<dbReference type="PANTHER" id="PTHR48459">
    <property type="entry name" value="CUE DOMAIN-CONTAINING PROTEIN"/>
    <property type="match status" value="1"/>
</dbReference>
<accession>A0A218VUY6</accession>
<evidence type="ECO:0000256" key="2">
    <source>
        <dbReference type="SAM" id="SignalP"/>
    </source>
</evidence>
<dbReference type="PANTHER" id="PTHR48459:SF1">
    <property type="entry name" value="CUE DOMAIN-CONTAINING PROTEIN"/>
    <property type="match status" value="1"/>
</dbReference>
<feature type="compositionally biased region" description="Basic and acidic residues" evidence="1">
    <location>
        <begin position="93"/>
        <end position="112"/>
    </location>
</feature>
<evidence type="ECO:0000313" key="3">
    <source>
        <dbReference type="EMBL" id="OWM64305.1"/>
    </source>
</evidence>
<name>A0A218VUY6_PUNGR</name>
<feature type="signal peptide" evidence="2">
    <location>
        <begin position="1"/>
        <end position="17"/>
    </location>
</feature>
<feature type="chain" id="PRO_5012916931" evidence="2">
    <location>
        <begin position="18"/>
        <end position="121"/>
    </location>
</feature>
<sequence>MCKVLALFLGGFPRCSLITKVAVICHDVKLLKERFNSGVSLSKSISFGQTSCILASSSSSINSSASSDRIPDYGETCKAPNDSSLESSIDGSSSRKESEDKNIAGAEQKELSDEGWELYEN</sequence>
<gene>
    <name evidence="3" type="ORF">CDL15_Pgr018877</name>
</gene>
<protein>
    <submittedName>
        <fullName evidence="3">Uncharacterized protein</fullName>
    </submittedName>
</protein>
<dbReference type="EMBL" id="MTKT01005815">
    <property type="protein sequence ID" value="OWM64305.1"/>
    <property type="molecule type" value="Genomic_DNA"/>
</dbReference>
<evidence type="ECO:0000313" key="4">
    <source>
        <dbReference type="Proteomes" id="UP000197138"/>
    </source>
</evidence>
<proteinExistence type="predicted"/>
<dbReference type="AlphaFoldDB" id="A0A218VUY6"/>
<keyword evidence="2" id="KW-0732">Signal</keyword>
<feature type="region of interest" description="Disordered" evidence="1">
    <location>
        <begin position="56"/>
        <end position="121"/>
    </location>
</feature>
<feature type="compositionally biased region" description="Low complexity" evidence="1">
    <location>
        <begin position="56"/>
        <end position="67"/>
    </location>
</feature>
<evidence type="ECO:0000256" key="1">
    <source>
        <dbReference type="SAM" id="MobiDB-lite"/>
    </source>
</evidence>
<organism evidence="3 4">
    <name type="scientific">Punica granatum</name>
    <name type="common">Pomegranate</name>
    <dbReference type="NCBI Taxonomy" id="22663"/>
    <lineage>
        <taxon>Eukaryota</taxon>
        <taxon>Viridiplantae</taxon>
        <taxon>Streptophyta</taxon>
        <taxon>Embryophyta</taxon>
        <taxon>Tracheophyta</taxon>
        <taxon>Spermatophyta</taxon>
        <taxon>Magnoliopsida</taxon>
        <taxon>eudicotyledons</taxon>
        <taxon>Gunneridae</taxon>
        <taxon>Pentapetalae</taxon>
        <taxon>rosids</taxon>
        <taxon>malvids</taxon>
        <taxon>Myrtales</taxon>
        <taxon>Lythraceae</taxon>
        <taxon>Punica</taxon>
    </lineage>
</organism>
<dbReference type="Proteomes" id="UP000197138">
    <property type="component" value="Unassembled WGS sequence"/>
</dbReference>
<feature type="compositionally biased region" description="Low complexity" evidence="1">
    <location>
        <begin position="83"/>
        <end position="92"/>
    </location>
</feature>
<comment type="caution">
    <text evidence="3">The sequence shown here is derived from an EMBL/GenBank/DDBJ whole genome shotgun (WGS) entry which is preliminary data.</text>
</comment>